<dbReference type="EMBL" id="CP012670">
    <property type="protein sequence ID" value="AUX25153.1"/>
    <property type="molecule type" value="Genomic_DNA"/>
</dbReference>
<accession>A0A4P2Q805</accession>
<protein>
    <recommendedName>
        <fullName evidence="3">Phage tail protein</fullName>
    </recommendedName>
</protein>
<proteinExistence type="predicted"/>
<evidence type="ECO:0008006" key="3">
    <source>
        <dbReference type="Google" id="ProtNLM"/>
    </source>
</evidence>
<evidence type="ECO:0000313" key="1">
    <source>
        <dbReference type="EMBL" id="AUX25153.1"/>
    </source>
</evidence>
<organism evidence="1 2">
    <name type="scientific">Sorangium cellulosum</name>
    <name type="common">Polyangium cellulosum</name>
    <dbReference type="NCBI Taxonomy" id="56"/>
    <lineage>
        <taxon>Bacteria</taxon>
        <taxon>Pseudomonadati</taxon>
        <taxon>Myxococcota</taxon>
        <taxon>Polyangia</taxon>
        <taxon>Polyangiales</taxon>
        <taxon>Polyangiaceae</taxon>
        <taxon>Sorangium</taxon>
    </lineage>
</organism>
<name>A0A4P2Q805_SORCE</name>
<sequence>MAIGKDVFRRNGYEVGWFSAFAKIDNDEFYGFSGIDYEEKLERAFAWGMDRAGVPRGVTRGKYSVEGSSIKAYKASALALIEALARKSPDGKSYGSVPFHFTLQYVEEDISITEELFGCRISGRKASLANGSDPLVDELPITVMYAKLSTPNIQGMTLFDNRQGRY</sequence>
<reference evidence="1 2" key="1">
    <citation type="submission" date="2015-09" db="EMBL/GenBank/DDBJ databases">
        <title>Sorangium comparison.</title>
        <authorList>
            <person name="Zaburannyi N."/>
            <person name="Bunk B."/>
            <person name="Overmann J."/>
            <person name="Mueller R."/>
        </authorList>
    </citation>
    <scope>NUCLEOTIDE SEQUENCE [LARGE SCALE GENOMIC DNA]</scope>
    <source>
        <strain evidence="1 2">So ceGT47</strain>
    </source>
</reference>
<dbReference type="AlphaFoldDB" id="A0A4P2Q805"/>
<dbReference type="RefSeq" id="WP_129351900.1">
    <property type="nucleotide sequence ID" value="NZ_CP012670.1"/>
</dbReference>
<evidence type="ECO:0000313" key="2">
    <source>
        <dbReference type="Proteomes" id="UP000295781"/>
    </source>
</evidence>
<gene>
    <name evidence="1" type="ORF">SOCEGT47_056970</name>
</gene>
<dbReference type="Proteomes" id="UP000295781">
    <property type="component" value="Chromosome"/>
</dbReference>